<dbReference type="Gene3D" id="3.50.50.60">
    <property type="entry name" value="FAD/NAD(P)-binding domain"/>
    <property type="match status" value="1"/>
</dbReference>
<gene>
    <name evidence="7" type="ORF">E6H05_06870</name>
</gene>
<dbReference type="EMBL" id="VBAP01000046">
    <property type="protein sequence ID" value="TMI75217.1"/>
    <property type="molecule type" value="Genomic_DNA"/>
</dbReference>
<dbReference type="GO" id="GO:0016614">
    <property type="term" value="F:oxidoreductase activity, acting on CH-OH group of donors"/>
    <property type="evidence" value="ECO:0007669"/>
    <property type="project" value="InterPro"/>
</dbReference>
<evidence type="ECO:0000313" key="8">
    <source>
        <dbReference type="Proteomes" id="UP000318834"/>
    </source>
</evidence>
<evidence type="ECO:0000313" key="7">
    <source>
        <dbReference type="EMBL" id="TMI75217.1"/>
    </source>
</evidence>
<accession>A0A537IVD2</accession>
<dbReference type="InterPro" id="IPR036188">
    <property type="entry name" value="FAD/NAD-bd_sf"/>
</dbReference>
<evidence type="ECO:0000256" key="4">
    <source>
        <dbReference type="ARBA" id="ARBA00023002"/>
    </source>
</evidence>
<sequence>MAGASSRNAELARSPRLVNLPPHKQTTDVVVIGCGAGGGVIAKELGEAGLSVVVLEAGRRYDPTTDYHTDTVDFEMRAKTVFAPDDDRRDRYTLPRGDSFAYSRVKGVGGSTLHYRAISPRLHESDFRVRSEDGVADDWPISYQDLEPFYTQVEYELGVSGPDGAQANPFDPPRSKPYPTPPHAFNCASKVVKRGADRLGLHMVRDPLAIPTKAWNGRPACIGAGTCHLGCSIAAKSSIDVTYVLKAQATGRVDIRPGCMAREITVGPDGKARSVIYFDAAGREQEISARAIVAAGNAVETPRLLLLSTSSRFPDGLANSSGLVGKYFTEHLGVFAYGLFSERLDPWRGAPSGGLIQDYYATNARNNFARGWTIVVTNSSHWPLSVAQRVPGWGTEHKARTKQLFAHFTGVASIGEQLPDVRNHVTLDPIVQDNFGLPVPHLVNRV</sequence>
<dbReference type="SUPFAM" id="SSF54373">
    <property type="entry name" value="FAD-linked reductases, C-terminal domain"/>
    <property type="match status" value="1"/>
</dbReference>
<keyword evidence="3" id="KW-0274">FAD</keyword>
<dbReference type="InterPro" id="IPR000172">
    <property type="entry name" value="GMC_OxRdtase_N"/>
</dbReference>
<feature type="non-terminal residue" evidence="7">
    <location>
        <position position="446"/>
    </location>
</feature>
<comment type="similarity">
    <text evidence="1">Belongs to the GMC oxidoreductase family.</text>
</comment>
<evidence type="ECO:0000256" key="1">
    <source>
        <dbReference type="ARBA" id="ARBA00010790"/>
    </source>
</evidence>
<protein>
    <submittedName>
        <fullName evidence="7">GMC family oxidoreductase</fullName>
    </submittedName>
</protein>
<organism evidence="7 8">
    <name type="scientific">Candidatus Segetimicrobium genomatis</name>
    <dbReference type="NCBI Taxonomy" id="2569760"/>
    <lineage>
        <taxon>Bacteria</taxon>
        <taxon>Bacillati</taxon>
        <taxon>Candidatus Sysuimicrobiota</taxon>
        <taxon>Candidatus Sysuimicrobiia</taxon>
        <taxon>Candidatus Sysuimicrobiales</taxon>
        <taxon>Candidatus Segetimicrobiaceae</taxon>
        <taxon>Candidatus Segetimicrobium</taxon>
    </lineage>
</organism>
<evidence type="ECO:0000256" key="2">
    <source>
        <dbReference type="ARBA" id="ARBA00022630"/>
    </source>
</evidence>
<evidence type="ECO:0000259" key="6">
    <source>
        <dbReference type="Pfam" id="PF00732"/>
    </source>
</evidence>
<name>A0A537IVD2_9BACT</name>
<comment type="caution">
    <text evidence="7">The sequence shown here is derived from an EMBL/GenBank/DDBJ whole genome shotgun (WGS) entry which is preliminary data.</text>
</comment>
<dbReference type="SUPFAM" id="SSF51905">
    <property type="entry name" value="FAD/NAD(P)-binding domain"/>
    <property type="match status" value="1"/>
</dbReference>
<evidence type="ECO:0000256" key="5">
    <source>
        <dbReference type="SAM" id="MobiDB-lite"/>
    </source>
</evidence>
<dbReference type="PANTHER" id="PTHR46056:SF12">
    <property type="entry name" value="LONG-CHAIN-ALCOHOL OXIDASE"/>
    <property type="match status" value="1"/>
</dbReference>
<dbReference type="Proteomes" id="UP000318834">
    <property type="component" value="Unassembled WGS sequence"/>
</dbReference>
<dbReference type="Pfam" id="PF00732">
    <property type="entry name" value="GMC_oxred_N"/>
    <property type="match status" value="1"/>
</dbReference>
<keyword evidence="2" id="KW-0285">Flavoprotein</keyword>
<feature type="domain" description="Glucose-methanol-choline oxidoreductase N-terminal" evidence="6">
    <location>
        <begin position="99"/>
        <end position="331"/>
    </location>
</feature>
<dbReference type="GO" id="GO:0050660">
    <property type="term" value="F:flavin adenine dinucleotide binding"/>
    <property type="evidence" value="ECO:0007669"/>
    <property type="project" value="InterPro"/>
</dbReference>
<proteinExistence type="inferred from homology"/>
<keyword evidence="4" id="KW-0560">Oxidoreductase</keyword>
<feature type="region of interest" description="Disordered" evidence="5">
    <location>
        <begin position="1"/>
        <end position="20"/>
    </location>
</feature>
<dbReference type="AlphaFoldDB" id="A0A537IVD2"/>
<evidence type="ECO:0000256" key="3">
    <source>
        <dbReference type="ARBA" id="ARBA00022827"/>
    </source>
</evidence>
<dbReference type="PANTHER" id="PTHR46056">
    <property type="entry name" value="LONG-CHAIN-ALCOHOL OXIDASE"/>
    <property type="match status" value="1"/>
</dbReference>
<reference evidence="7 8" key="1">
    <citation type="journal article" date="2019" name="Nat. Microbiol.">
        <title>Mediterranean grassland soil C-N compound turnover is dependent on rainfall and depth, and is mediated by genomically divergent microorganisms.</title>
        <authorList>
            <person name="Diamond S."/>
            <person name="Andeer P.F."/>
            <person name="Li Z."/>
            <person name="Crits-Christoph A."/>
            <person name="Burstein D."/>
            <person name="Anantharaman K."/>
            <person name="Lane K.R."/>
            <person name="Thomas B.C."/>
            <person name="Pan C."/>
            <person name="Northen T.R."/>
            <person name="Banfield J.F."/>
        </authorList>
    </citation>
    <scope>NUCLEOTIDE SEQUENCE [LARGE SCALE GENOMIC DNA]</scope>
    <source>
        <strain evidence="7">NP_8</strain>
    </source>
</reference>